<dbReference type="EMBL" id="OZ034813">
    <property type="protein sequence ID" value="CAL1352358.1"/>
    <property type="molecule type" value="Genomic_DNA"/>
</dbReference>
<dbReference type="AlphaFoldDB" id="A0AAV2C8V7"/>
<protein>
    <submittedName>
        <fullName evidence="1">Uncharacterized protein</fullName>
    </submittedName>
</protein>
<accession>A0AAV2C8V7</accession>
<dbReference type="Proteomes" id="UP001497516">
    <property type="component" value="Chromosome 1"/>
</dbReference>
<reference evidence="1 2" key="1">
    <citation type="submission" date="2024-04" db="EMBL/GenBank/DDBJ databases">
        <authorList>
            <person name="Fracassetti M."/>
        </authorList>
    </citation>
    <scope>NUCLEOTIDE SEQUENCE [LARGE SCALE GENOMIC DNA]</scope>
</reference>
<keyword evidence="2" id="KW-1185">Reference proteome</keyword>
<organism evidence="1 2">
    <name type="scientific">Linum trigynum</name>
    <dbReference type="NCBI Taxonomy" id="586398"/>
    <lineage>
        <taxon>Eukaryota</taxon>
        <taxon>Viridiplantae</taxon>
        <taxon>Streptophyta</taxon>
        <taxon>Embryophyta</taxon>
        <taxon>Tracheophyta</taxon>
        <taxon>Spermatophyta</taxon>
        <taxon>Magnoliopsida</taxon>
        <taxon>eudicotyledons</taxon>
        <taxon>Gunneridae</taxon>
        <taxon>Pentapetalae</taxon>
        <taxon>rosids</taxon>
        <taxon>fabids</taxon>
        <taxon>Malpighiales</taxon>
        <taxon>Linaceae</taxon>
        <taxon>Linum</taxon>
    </lineage>
</organism>
<evidence type="ECO:0000313" key="2">
    <source>
        <dbReference type="Proteomes" id="UP001497516"/>
    </source>
</evidence>
<gene>
    <name evidence="1" type="ORF">LTRI10_LOCUS332</name>
</gene>
<proteinExistence type="predicted"/>
<evidence type="ECO:0000313" key="1">
    <source>
        <dbReference type="EMBL" id="CAL1352358.1"/>
    </source>
</evidence>
<name>A0AAV2C8V7_9ROSI</name>
<sequence>MSRSGHTCWFMNTHGIARVSTYYMPARRMDNSSAKTEGLHAPGDVVSLPSFRLGVKGAPLSLLPYYSTLSSSFLLHFLVPRA</sequence>